<dbReference type="EMBL" id="PKPP01000369">
    <property type="protein sequence ID" value="PWA93665.1"/>
    <property type="molecule type" value="Genomic_DNA"/>
</dbReference>
<accession>A0A2U1Q6N1</accession>
<dbReference type="InterPro" id="IPR025486">
    <property type="entry name" value="DUF4378"/>
</dbReference>
<evidence type="ECO:0000259" key="2">
    <source>
        <dbReference type="Pfam" id="PF14309"/>
    </source>
</evidence>
<feature type="compositionally biased region" description="Basic and acidic residues" evidence="1">
    <location>
        <begin position="343"/>
        <end position="356"/>
    </location>
</feature>
<evidence type="ECO:0000256" key="1">
    <source>
        <dbReference type="SAM" id="MobiDB-lite"/>
    </source>
</evidence>
<feature type="compositionally biased region" description="Basic residues" evidence="1">
    <location>
        <begin position="112"/>
        <end position="128"/>
    </location>
</feature>
<dbReference type="PANTHER" id="PTHR47071:SF9">
    <property type="entry name" value="TRM32-LIKE PROTEIN (DUF3741)"/>
    <property type="match status" value="1"/>
</dbReference>
<feature type="region of interest" description="Disordered" evidence="1">
    <location>
        <begin position="290"/>
        <end position="310"/>
    </location>
</feature>
<name>A0A2U1Q6N1_ARTAN</name>
<protein>
    <recommendedName>
        <fullName evidence="2">DUF4378 domain-containing protein</fullName>
    </recommendedName>
</protein>
<feature type="compositionally biased region" description="Low complexity" evidence="1">
    <location>
        <begin position="357"/>
        <end position="367"/>
    </location>
</feature>
<feature type="region of interest" description="Disordered" evidence="1">
    <location>
        <begin position="44"/>
        <end position="162"/>
    </location>
</feature>
<comment type="caution">
    <text evidence="3">The sequence shown here is derived from an EMBL/GenBank/DDBJ whole genome shotgun (WGS) entry which is preliminary data.</text>
</comment>
<feature type="compositionally biased region" description="Polar residues" evidence="1">
    <location>
        <begin position="292"/>
        <end position="309"/>
    </location>
</feature>
<feature type="compositionally biased region" description="Polar residues" evidence="1">
    <location>
        <begin position="10"/>
        <end position="22"/>
    </location>
</feature>
<feature type="region of interest" description="Disordered" evidence="1">
    <location>
        <begin position="623"/>
        <end position="656"/>
    </location>
</feature>
<feature type="region of interest" description="Disordered" evidence="1">
    <location>
        <begin position="340"/>
        <end position="378"/>
    </location>
</feature>
<dbReference type="STRING" id="35608.A0A2U1Q6N1"/>
<organism evidence="3 4">
    <name type="scientific">Artemisia annua</name>
    <name type="common">Sweet wormwood</name>
    <dbReference type="NCBI Taxonomy" id="35608"/>
    <lineage>
        <taxon>Eukaryota</taxon>
        <taxon>Viridiplantae</taxon>
        <taxon>Streptophyta</taxon>
        <taxon>Embryophyta</taxon>
        <taxon>Tracheophyta</taxon>
        <taxon>Spermatophyta</taxon>
        <taxon>Magnoliopsida</taxon>
        <taxon>eudicotyledons</taxon>
        <taxon>Gunneridae</taxon>
        <taxon>Pentapetalae</taxon>
        <taxon>asterids</taxon>
        <taxon>campanulids</taxon>
        <taxon>Asterales</taxon>
        <taxon>Asteraceae</taxon>
        <taxon>Asteroideae</taxon>
        <taxon>Anthemideae</taxon>
        <taxon>Artemisiinae</taxon>
        <taxon>Artemisia</taxon>
    </lineage>
</organism>
<dbReference type="OrthoDB" id="758104at2759"/>
<evidence type="ECO:0000313" key="4">
    <source>
        <dbReference type="Proteomes" id="UP000245207"/>
    </source>
</evidence>
<feature type="domain" description="DUF4378" evidence="2">
    <location>
        <begin position="733"/>
        <end position="902"/>
    </location>
</feature>
<reference evidence="3 4" key="1">
    <citation type="journal article" date="2018" name="Mol. Plant">
        <title>The genome of Artemisia annua provides insight into the evolution of Asteraceae family and artemisinin biosynthesis.</title>
        <authorList>
            <person name="Shen Q."/>
            <person name="Zhang L."/>
            <person name="Liao Z."/>
            <person name="Wang S."/>
            <person name="Yan T."/>
            <person name="Shi P."/>
            <person name="Liu M."/>
            <person name="Fu X."/>
            <person name="Pan Q."/>
            <person name="Wang Y."/>
            <person name="Lv Z."/>
            <person name="Lu X."/>
            <person name="Zhang F."/>
            <person name="Jiang W."/>
            <person name="Ma Y."/>
            <person name="Chen M."/>
            <person name="Hao X."/>
            <person name="Li L."/>
            <person name="Tang Y."/>
            <person name="Lv G."/>
            <person name="Zhou Y."/>
            <person name="Sun X."/>
            <person name="Brodelius P.E."/>
            <person name="Rose J.K.C."/>
            <person name="Tang K."/>
        </authorList>
    </citation>
    <scope>NUCLEOTIDE SEQUENCE [LARGE SCALE GENOMIC DNA]</scope>
    <source>
        <strain evidence="4">cv. Huhao1</strain>
        <tissue evidence="3">Leaf</tissue>
    </source>
</reference>
<dbReference type="AlphaFoldDB" id="A0A2U1Q6N1"/>
<feature type="region of interest" description="Disordered" evidence="1">
    <location>
        <begin position="1"/>
        <end position="22"/>
    </location>
</feature>
<feature type="compositionally biased region" description="Basic and acidic residues" evidence="1">
    <location>
        <begin position="71"/>
        <end position="93"/>
    </location>
</feature>
<feature type="region of interest" description="Disordered" evidence="1">
    <location>
        <begin position="520"/>
        <end position="542"/>
    </location>
</feature>
<dbReference type="Proteomes" id="UP000245207">
    <property type="component" value="Unassembled WGS sequence"/>
</dbReference>
<dbReference type="PANTHER" id="PTHR47071">
    <property type="entry name" value="PROTEIN TRM32"/>
    <property type="match status" value="1"/>
</dbReference>
<evidence type="ECO:0000313" key="3">
    <source>
        <dbReference type="EMBL" id="PWA93665.1"/>
    </source>
</evidence>
<feature type="compositionally biased region" description="Polar residues" evidence="1">
    <location>
        <begin position="129"/>
        <end position="158"/>
    </location>
</feature>
<dbReference type="InterPro" id="IPR044257">
    <property type="entry name" value="TRM32-like"/>
</dbReference>
<keyword evidence="4" id="KW-1185">Reference proteome</keyword>
<feature type="compositionally biased region" description="Basic and acidic residues" evidence="1">
    <location>
        <begin position="520"/>
        <end position="532"/>
    </location>
</feature>
<feature type="compositionally biased region" description="Basic and acidic residues" evidence="1">
    <location>
        <begin position="627"/>
        <end position="652"/>
    </location>
</feature>
<gene>
    <name evidence="3" type="ORF">CTI12_AA068270</name>
</gene>
<sequence length="910" mass="104522">MGKNMRHQESTNVPLQNGNQAGRMNRVLHALKRRHRWQNVRKVLPNKRQGTGKHIIDGGTSEPTENTSKPGEVHGDPKKDKSKIEQGNKEAHAKSSKKFRIRSMISDEMAKRRGINHWRRQTSQKKKTNSANQTKNVQQSEVNKKSPTNVTENNCDSPRTTKKKRKCDICAAMLTLSYLRQQGLAHERRMEDNVDEKQQSTTIEISQESDGHDTHYLHSHTPLNSRIGLTKSFSIPIIGSSKRRDFELEEIENKLKDCKDLQTAKEKFILPMKLWSDVGFSKPMLTRPASFRASSSISQRENKQTQSKSLKQKIGFVIKDGKKEKRRILMDSVLHKIPYGRRTSKDPKKLSPEKLKSNSTSSSGSHHSSLEKLHLKKTSSTGLAMSKYRKLLSQTSTRDDKWHHCDHKPRLCVAEDHSFGSIERKSHKRIHSLPSISLSDSVLNQEFPVKPTMNMHQSITSDIFDEQMSPDHLIFAERINLGEKFNKDVGVKHEKELSASIESAMKDTKFVNKDEVIDDNIGDHQENSDQQKESSAADNNKVVAKEDNIDHQKNMDHQNESNAIQDNAFHQEDIENENDSRVTIQLESDKSFNEVLGMFKKVSDERIKLNPENESSSLIRKVSKNTTVDKDQGVHKNKEVSQKTLDHQKSDKSPLTSDLEVEWSMKDSKHDSSYAISIDNALLEELSYENRLYMFSKNDQLPIDKKDMSAAENYMVVNTFLHLDKDSVKDNSEFQFVKEVLERSGFLENELLGDWYSKYQPIDPLLFEEVEATFLQTKYLEELDSMKDEEATQRIINDHHLLLFDLVNEALLEIHNNTYTYCPHPLTYRSKVHPMPVGFRVLEEVWDLVNMYLCCNQELQPSSDDAVSHDLAKGDGWMNLQADAEFVGIELEEMIADDLLDELVFDDLLM</sequence>
<proteinExistence type="predicted"/>
<dbReference type="Pfam" id="PF14309">
    <property type="entry name" value="DUF4378"/>
    <property type="match status" value="1"/>
</dbReference>